<evidence type="ECO:0000256" key="1">
    <source>
        <dbReference type="SAM" id="MobiDB-lite"/>
    </source>
</evidence>
<dbReference type="PANTHER" id="PTHR12984">
    <property type="entry name" value="SCY1-RELATED S/T PROTEIN KINASE-LIKE"/>
    <property type="match status" value="1"/>
</dbReference>
<evidence type="ECO:0000259" key="2">
    <source>
        <dbReference type="PROSITE" id="PS50011"/>
    </source>
</evidence>
<dbReference type="Proteomes" id="UP000094020">
    <property type="component" value="Chromosome 8"/>
</dbReference>
<keyword evidence="5" id="KW-1185">Reference proteome</keyword>
<organism evidence="3">
    <name type="scientific">Kwoniella pini CBS 10737</name>
    <dbReference type="NCBI Taxonomy" id="1296096"/>
    <lineage>
        <taxon>Eukaryota</taxon>
        <taxon>Fungi</taxon>
        <taxon>Dikarya</taxon>
        <taxon>Basidiomycota</taxon>
        <taxon>Agaricomycotina</taxon>
        <taxon>Tremellomycetes</taxon>
        <taxon>Tremellales</taxon>
        <taxon>Cryptococcaceae</taxon>
        <taxon>Kwoniella</taxon>
    </lineage>
</organism>
<dbReference type="InterPro" id="IPR051177">
    <property type="entry name" value="CIK-Related_Protein"/>
</dbReference>
<accession>A0A1B9I0E0</accession>
<feature type="compositionally biased region" description="Polar residues" evidence="1">
    <location>
        <begin position="808"/>
        <end position="834"/>
    </location>
</feature>
<reference evidence="3" key="3">
    <citation type="submission" date="2016-07" db="EMBL/GenBank/DDBJ databases">
        <title>Evolution of pathogenesis and genome organization in the Tremellales.</title>
        <authorList>
            <person name="Cuomo C."/>
            <person name="Litvintseva A."/>
            <person name="Heitman J."/>
            <person name="Chen Y."/>
            <person name="Sun S."/>
            <person name="Springer D."/>
            <person name="Dromer F."/>
            <person name="Young S."/>
            <person name="Zeng Q."/>
            <person name="Chapman S."/>
            <person name="Gujja S."/>
            <person name="Saif S."/>
            <person name="Birren B."/>
        </authorList>
    </citation>
    <scope>NUCLEOTIDE SEQUENCE</scope>
    <source>
        <strain evidence="3">CBS 10737</strain>
    </source>
</reference>
<proteinExistence type="predicted"/>
<protein>
    <submittedName>
        <fullName evidence="3">SCY1 protein kinase</fullName>
    </submittedName>
</protein>
<dbReference type="EMBL" id="CP144526">
    <property type="protein sequence ID" value="WWC71908.1"/>
    <property type="molecule type" value="Genomic_DNA"/>
</dbReference>
<dbReference type="GO" id="GO:0004672">
    <property type="term" value="F:protein kinase activity"/>
    <property type="evidence" value="ECO:0007669"/>
    <property type="project" value="InterPro"/>
</dbReference>
<dbReference type="InterPro" id="IPR016024">
    <property type="entry name" value="ARM-type_fold"/>
</dbReference>
<dbReference type="GO" id="GO:0005737">
    <property type="term" value="C:cytoplasm"/>
    <property type="evidence" value="ECO:0007669"/>
    <property type="project" value="TreeGrafter"/>
</dbReference>
<feature type="compositionally biased region" description="Basic and acidic residues" evidence="1">
    <location>
        <begin position="868"/>
        <end position="891"/>
    </location>
</feature>
<feature type="domain" description="Protein kinase" evidence="2">
    <location>
        <begin position="21"/>
        <end position="310"/>
    </location>
</feature>
<keyword evidence="3" id="KW-0808">Transferase</keyword>
<dbReference type="KEGG" id="kpin:30173056"/>
<name>A0A1B9I0E0_9TREE</name>
<dbReference type="EMBL" id="KI894012">
    <property type="protein sequence ID" value="OCF49000.1"/>
    <property type="molecule type" value="Genomic_DNA"/>
</dbReference>
<dbReference type="OrthoDB" id="447103at2759"/>
<dbReference type="PROSITE" id="PS50011">
    <property type="entry name" value="PROTEIN_KINASE_DOM"/>
    <property type="match status" value="1"/>
</dbReference>
<feature type="compositionally biased region" description="Polar residues" evidence="1">
    <location>
        <begin position="842"/>
        <end position="867"/>
    </location>
</feature>
<dbReference type="InterPro" id="IPR000719">
    <property type="entry name" value="Prot_kinase_dom"/>
</dbReference>
<dbReference type="GeneID" id="30173056"/>
<evidence type="ECO:0000313" key="4">
    <source>
        <dbReference type="EMBL" id="WWC71908.1"/>
    </source>
</evidence>
<dbReference type="PANTHER" id="PTHR12984:SF3">
    <property type="entry name" value="N-TERMINAL KINASE-LIKE PROTEIN"/>
    <property type="match status" value="1"/>
</dbReference>
<evidence type="ECO:0000313" key="5">
    <source>
        <dbReference type="Proteomes" id="UP000094020"/>
    </source>
</evidence>
<dbReference type="InterPro" id="IPR011989">
    <property type="entry name" value="ARM-like"/>
</dbReference>
<dbReference type="RefSeq" id="XP_019010219.1">
    <property type="nucleotide sequence ID" value="XM_019156417.1"/>
</dbReference>
<dbReference type="SUPFAM" id="SSF56112">
    <property type="entry name" value="Protein kinase-like (PK-like)"/>
    <property type="match status" value="1"/>
</dbReference>
<feature type="region of interest" description="Disordered" evidence="1">
    <location>
        <begin position="652"/>
        <end position="898"/>
    </location>
</feature>
<dbReference type="GO" id="GO:0005524">
    <property type="term" value="F:ATP binding"/>
    <property type="evidence" value="ECO:0007669"/>
    <property type="project" value="InterPro"/>
</dbReference>
<evidence type="ECO:0000313" key="3">
    <source>
        <dbReference type="EMBL" id="OCF49000.1"/>
    </source>
</evidence>
<dbReference type="AlphaFoldDB" id="A0A1B9I0E0"/>
<keyword evidence="3" id="KW-0418">Kinase</keyword>
<reference evidence="4" key="2">
    <citation type="submission" date="2013-07" db="EMBL/GenBank/DDBJ databases">
        <authorList>
            <consortium name="The Broad Institute Genome Sequencing Platform"/>
            <person name="Cuomo C."/>
            <person name="Litvintseva A."/>
            <person name="Chen Y."/>
            <person name="Heitman J."/>
            <person name="Sun S."/>
            <person name="Springer D."/>
            <person name="Dromer F."/>
            <person name="Young S.K."/>
            <person name="Zeng Q."/>
            <person name="Gargeya S."/>
            <person name="Fitzgerald M."/>
            <person name="Abouelleil A."/>
            <person name="Alvarado L."/>
            <person name="Berlin A.M."/>
            <person name="Chapman S.B."/>
            <person name="Dewar J."/>
            <person name="Goldberg J."/>
            <person name="Griggs A."/>
            <person name="Gujja S."/>
            <person name="Hansen M."/>
            <person name="Howarth C."/>
            <person name="Imamovic A."/>
            <person name="Larimer J."/>
            <person name="McCowan C."/>
            <person name="Murphy C."/>
            <person name="Pearson M."/>
            <person name="Priest M."/>
            <person name="Roberts A."/>
            <person name="Saif S."/>
            <person name="Shea T."/>
            <person name="Sykes S."/>
            <person name="Wortman J."/>
            <person name="Nusbaum C."/>
            <person name="Birren B."/>
        </authorList>
    </citation>
    <scope>NUCLEOTIDE SEQUENCE</scope>
    <source>
        <strain evidence="4">CBS 10737</strain>
    </source>
</reference>
<gene>
    <name evidence="3" type="ORF">I206_04687</name>
    <name evidence="4" type="ORF">I206_105867</name>
</gene>
<sequence>MNYLKSITTSVLQSTGVTFPFSIGERIPGLDTSTSIWEIREGVKRDDGTPLTLFIYDSTLPPFQPGNKDRKVLFQLAKNALKKLRTIRHPDVIRYIDSVETETHIYIATERVRPLGGVLRDWETGGALSGSGANKGKGKEEWIGWGVKSISTALAFLNSPPLSQHHAYLLPSTIFVTPSLEWRLGGFDLLTGREDQAGVLWALGGVAPGDVGERSGPEVRKGGWGVLRDSDPAFSDTYLLALLIFTLYNPIAPPPSLNAAPTPSSAGLIPKSLFPFWKRMLNPNLRTRLSTSGFIEESTSSGVWATNPLISLVNGLDNFELASESDKLGLLRIIKDSSSAGTLPSPFVIHKILPSLLHSLSLPTAPSSAMLPLVLELGKLVSPSEYPKVVLEPVVKLYTSPDRGTRMALLDGLNEYADKMDNKIVQEKVWPNLITGFADTVPIIREATVKAVFPLANKLSDRILNNDLLRLLAKMQMDTEPSIRTNTCILLGRLAPILGPNTKKKVLVPAFARSLKDPFVHARVAGLMALMATVECFDKEDLAGKVVPNMAFTLVDKEKLVRDQAFKAMSMFMGRITDMVKDMPDTVLSEEKAVASYGPVTTTSSTTTTNQAGLANSAAGAAGALAGWAISSLSKQLSTPEQHSTMSAATALNVPSTSPNPSPNASPRISSDLGLTSPSIPGPANGKFKSKPSSGSGSGLKLGGNVKKSAPGPSNLAEMVASEWDDNEDDEAHNAWGNDDLIDVNADQDDWSAFESAPIPEIVVPPPQSYYVSSSSTSSNANGQKPKPIQKNITTSSSSPKPSPVATFASTKSPLSSSVNSMKSPAISINSNNEEWGDVEDTQSNSSTRTQSPQKVTISSTQNLSTMNKEEKEKEMARRRAERQARIDAMKAQKKAKS</sequence>
<dbReference type="SUPFAM" id="SSF48371">
    <property type="entry name" value="ARM repeat"/>
    <property type="match status" value="1"/>
</dbReference>
<dbReference type="GO" id="GO:0006409">
    <property type="term" value="P:tRNA export from nucleus"/>
    <property type="evidence" value="ECO:0007669"/>
    <property type="project" value="TreeGrafter"/>
</dbReference>
<reference evidence="3" key="1">
    <citation type="submission" date="2013-07" db="EMBL/GenBank/DDBJ databases">
        <title>The Genome Sequence of Cryptococcus pinus CBS10737.</title>
        <authorList>
            <consortium name="The Broad Institute Genome Sequencing Platform"/>
            <person name="Cuomo C."/>
            <person name="Litvintseva A."/>
            <person name="Chen Y."/>
            <person name="Heitman J."/>
            <person name="Sun S."/>
            <person name="Springer D."/>
            <person name="Dromer F."/>
            <person name="Young S.K."/>
            <person name="Zeng Q."/>
            <person name="Gargeya S."/>
            <person name="Fitzgerald M."/>
            <person name="Abouelleil A."/>
            <person name="Alvarado L."/>
            <person name="Berlin A.M."/>
            <person name="Chapman S.B."/>
            <person name="Dewar J."/>
            <person name="Goldberg J."/>
            <person name="Griggs A."/>
            <person name="Gujja S."/>
            <person name="Hansen M."/>
            <person name="Howarth C."/>
            <person name="Imamovic A."/>
            <person name="Larimer J."/>
            <person name="McCowan C."/>
            <person name="Murphy C."/>
            <person name="Pearson M."/>
            <person name="Priest M."/>
            <person name="Roberts A."/>
            <person name="Saif S."/>
            <person name="Shea T."/>
            <person name="Sykes S."/>
            <person name="Wortman J."/>
            <person name="Nusbaum C."/>
            <person name="Birren B."/>
        </authorList>
    </citation>
    <scope>NUCLEOTIDE SEQUENCE [LARGE SCALE GENOMIC DNA]</scope>
    <source>
        <strain evidence="3">CBS 10737</strain>
    </source>
</reference>
<dbReference type="STRING" id="1296096.A0A1B9I0E0"/>
<dbReference type="Gene3D" id="1.25.10.10">
    <property type="entry name" value="Leucine-rich Repeat Variant"/>
    <property type="match status" value="1"/>
</dbReference>
<feature type="compositionally biased region" description="Acidic residues" evidence="1">
    <location>
        <begin position="740"/>
        <end position="752"/>
    </location>
</feature>
<reference evidence="4" key="4">
    <citation type="submission" date="2024-02" db="EMBL/GenBank/DDBJ databases">
        <title>Comparative genomics of Cryptococcus and Kwoniella reveals pathogenesis evolution and contrasting modes of karyotype evolution via chromosome fusion or intercentromeric recombination.</title>
        <authorList>
            <person name="Coelho M.A."/>
            <person name="David-Palma M."/>
            <person name="Shea T."/>
            <person name="Bowers K."/>
            <person name="McGinley-Smith S."/>
            <person name="Mohammad A.W."/>
            <person name="Gnirke A."/>
            <person name="Yurkov A.M."/>
            <person name="Nowrousian M."/>
            <person name="Sun S."/>
            <person name="Cuomo C.A."/>
            <person name="Heitman J."/>
        </authorList>
    </citation>
    <scope>NUCLEOTIDE SEQUENCE</scope>
    <source>
        <strain evidence="4">CBS 10737</strain>
    </source>
</reference>
<feature type="compositionally biased region" description="Low complexity" evidence="1">
    <location>
        <begin position="769"/>
        <end position="779"/>
    </location>
</feature>
<dbReference type="Gene3D" id="1.10.510.10">
    <property type="entry name" value="Transferase(Phosphotransferase) domain 1"/>
    <property type="match status" value="1"/>
</dbReference>
<dbReference type="InterPro" id="IPR011009">
    <property type="entry name" value="Kinase-like_dom_sf"/>
</dbReference>
<dbReference type="Gene3D" id="3.30.200.20">
    <property type="entry name" value="Phosphorylase Kinase, domain 1"/>
    <property type="match status" value="1"/>
</dbReference>